<evidence type="ECO:0000313" key="1">
    <source>
        <dbReference type="EMBL" id="BAF59728.1"/>
    </source>
</evidence>
<name>A5D1Z6_PELTS</name>
<dbReference type="Pfam" id="PF11136">
    <property type="entry name" value="DUF2889"/>
    <property type="match status" value="1"/>
</dbReference>
<sequence length="276" mass="31035">MKVLYQGSYFCSVKRVQEQNILAETAFLSTLFEATGKLVVDSKTYSIKEARWDVYRSPGGELNGGGFLPDLIGLEAYFSISGVLNRVISGKASGLIKELLAECVRGVIQAETYIFKERGYDSANDYEQWWRKEHVNSCRYYSNLDRVINSWFDYIGYNLRENNLFNRNKSFTVYNDNGRFYATGHFSDSFHEVGVQLSFNGLDGKIVSCRGDYLRAPDAVCFENISLLDSFIGRSINGINKKEVAKIAGGPSGCFHLVDIIYDTLVASNIALKNSI</sequence>
<organism evidence="1 2">
    <name type="scientific">Pelotomaculum thermopropionicum (strain DSM 13744 / JCM 10971 / SI)</name>
    <dbReference type="NCBI Taxonomy" id="370438"/>
    <lineage>
        <taxon>Bacteria</taxon>
        <taxon>Bacillati</taxon>
        <taxon>Bacillota</taxon>
        <taxon>Clostridia</taxon>
        <taxon>Eubacteriales</taxon>
        <taxon>Desulfotomaculaceae</taxon>
        <taxon>Pelotomaculum</taxon>
    </lineage>
</organism>
<evidence type="ECO:0000313" key="2">
    <source>
        <dbReference type="Proteomes" id="UP000006556"/>
    </source>
</evidence>
<reference evidence="2" key="1">
    <citation type="journal article" date="2008" name="Genome Res.">
        <title>The genome of Pelotomaculum thermopropionicum reveals niche-associated evolution in anaerobic microbiota.</title>
        <authorList>
            <person name="Kosaka T."/>
            <person name="Kato S."/>
            <person name="Shimoyama T."/>
            <person name="Ishii S."/>
            <person name="Abe T."/>
            <person name="Watanabe K."/>
        </authorList>
    </citation>
    <scope>NUCLEOTIDE SEQUENCE [LARGE SCALE GENOMIC DNA]</scope>
    <source>
        <strain evidence="2">DSM 13744 / JCM 10971 / SI</strain>
    </source>
</reference>
<dbReference type="Proteomes" id="UP000006556">
    <property type="component" value="Chromosome"/>
</dbReference>
<dbReference type="eggNOG" id="ENOG5030WVY">
    <property type="taxonomic scope" value="Bacteria"/>
</dbReference>
<keyword evidence="2" id="KW-1185">Reference proteome</keyword>
<proteinExistence type="predicted"/>
<accession>A5D1Z6</accession>
<dbReference type="KEGG" id="pth:PTH_1547"/>
<dbReference type="HOGENOM" id="CLU_939855_0_0_9"/>
<protein>
    <recommendedName>
        <fullName evidence="3">DUF2889 domain-containing protein</fullName>
    </recommendedName>
</protein>
<evidence type="ECO:0008006" key="3">
    <source>
        <dbReference type="Google" id="ProtNLM"/>
    </source>
</evidence>
<dbReference type="EMBL" id="AP009389">
    <property type="protein sequence ID" value="BAF59728.1"/>
    <property type="molecule type" value="Genomic_DNA"/>
</dbReference>
<gene>
    <name evidence="1" type="ordered locus">PTH_1547</name>
</gene>
<dbReference type="InterPro" id="IPR021312">
    <property type="entry name" value="DUF2889"/>
</dbReference>
<dbReference type="AlphaFoldDB" id="A5D1Z6"/>